<dbReference type="Pfam" id="PF13701">
    <property type="entry name" value="DDE_Tnp_1_4"/>
    <property type="match status" value="1"/>
</dbReference>
<protein>
    <recommendedName>
        <fullName evidence="1">Transposase DDE domain-containing protein</fullName>
    </recommendedName>
</protein>
<feature type="domain" description="Transposase DDE" evidence="1">
    <location>
        <begin position="5"/>
        <end position="168"/>
    </location>
</feature>
<evidence type="ECO:0000313" key="2">
    <source>
        <dbReference type="EMBL" id="KKL29052.1"/>
    </source>
</evidence>
<feature type="non-terminal residue" evidence="2">
    <location>
        <position position="1"/>
    </location>
</feature>
<organism evidence="2">
    <name type="scientific">marine sediment metagenome</name>
    <dbReference type="NCBI Taxonomy" id="412755"/>
    <lineage>
        <taxon>unclassified sequences</taxon>
        <taxon>metagenomes</taxon>
        <taxon>ecological metagenomes</taxon>
    </lineage>
</organism>
<dbReference type="InterPro" id="IPR025668">
    <property type="entry name" value="Tnp_DDE_dom"/>
</dbReference>
<sequence>TGEPARRFRDFRYQTLKSWSRERRVVGKAEHLAKGDNPRFVVTSLSAEEYDARVLYEDTYCARGEMENRIKEQQLMLFADRTSAGDMRANQIRLYFSSIAYVLMSAMRRIGLAETPFERAQCNTIRLKLLKIGALVRITVRKIWISFSSSYPYRDQFMAVLCNIRRAPPPRVLLC</sequence>
<proteinExistence type="predicted"/>
<evidence type="ECO:0000259" key="1">
    <source>
        <dbReference type="Pfam" id="PF13701"/>
    </source>
</evidence>
<reference evidence="2" key="1">
    <citation type="journal article" date="2015" name="Nature">
        <title>Complex archaea that bridge the gap between prokaryotes and eukaryotes.</title>
        <authorList>
            <person name="Spang A."/>
            <person name="Saw J.H."/>
            <person name="Jorgensen S.L."/>
            <person name="Zaremba-Niedzwiedzka K."/>
            <person name="Martijn J."/>
            <person name="Lind A.E."/>
            <person name="van Eijk R."/>
            <person name="Schleper C."/>
            <person name="Guy L."/>
            <person name="Ettema T.J."/>
        </authorList>
    </citation>
    <scope>NUCLEOTIDE SEQUENCE</scope>
</reference>
<gene>
    <name evidence="2" type="ORF">LCGC14_2369020</name>
</gene>
<accession>A0A0F9CRI2</accession>
<dbReference type="EMBL" id="LAZR01034879">
    <property type="protein sequence ID" value="KKL29052.1"/>
    <property type="molecule type" value="Genomic_DNA"/>
</dbReference>
<comment type="caution">
    <text evidence="2">The sequence shown here is derived from an EMBL/GenBank/DDBJ whole genome shotgun (WGS) entry which is preliminary data.</text>
</comment>
<dbReference type="AlphaFoldDB" id="A0A0F9CRI2"/>
<name>A0A0F9CRI2_9ZZZZ</name>